<feature type="compositionally biased region" description="Basic and acidic residues" evidence="1">
    <location>
        <begin position="42"/>
        <end position="51"/>
    </location>
</feature>
<proteinExistence type="predicted"/>
<name>B4NVP6_DROSI</name>
<dbReference type="EMBL" id="CH989071">
    <property type="protein sequence ID" value="EDX16138.1"/>
    <property type="molecule type" value="Genomic_DNA"/>
</dbReference>
<dbReference type="PhylomeDB" id="B4NVP6"/>
<dbReference type="AlphaFoldDB" id="B4NVP6"/>
<evidence type="ECO:0000256" key="1">
    <source>
        <dbReference type="SAM" id="MobiDB-lite"/>
    </source>
</evidence>
<feature type="region of interest" description="Disordered" evidence="1">
    <location>
        <begin position="20"/>
        <end position="55"/>
    </location>
</feature>
<reference evidence="2 3" key="1">
    <citation type="journal article" date="2007" name="Nature">
        <title>Evolution of genes and genomes on the Drosophila phylogeny.</title>
        <authorList>
            <consortium name="Drosophila 12 Genomes Consortium"/>
            <person name="Clark A.G."/>
            <person name="Eisen M.B."/>
            <person name="Smith D.R."/>
            <person name="Bergman C.M."/>
            <person name="Oliver B."/>
            <person name="Markow T.A."/>
            <person name="Kaufman T.C."/>
            <person name="Kellis M."/>
            <person name="Gelbart W."/>
            <person name="Iyer V.N."/>
            <person name="Pollard D.A."/>
            <person name="Sackton T.B."/>
            <person name="Larracuente A.M."/>
            <person name="Singh N.D."/>
            <person name="Abad J.P."/>
            <person name="Abt D.N."/>
            <person name="Adryan B."/>
            <person name="Aguade M."/>
            <person name="Akashi H."/>
            <person name="Anderson W.W."/>
            <person name="Aquadro C.F."/>
            <person name="Ardell D.H."/>
            <person name="Arguello R."/>
            <person name="Artieri C.G."/>
            <person name="Barbash D.A."/>
            <person name="Barker D."/>
            <person name="Barsanti P."/>
            <person name="Batterham P."/>
            <person name="Batzoglou S."/>
            <person name="Begun D."/>
            <person name="Bhutkar A."/>
            <person name="Blanco E."/>
            <person name="Bosak S.A."/>
            <person name="Bradley R.K."/>
            <person name="Brand A.D."/>
            <person name="Brent M.R."/>
            <person name="Brooks A.N."/>
            <person name="Brown R.H."/>
            <person name="Butlin R.K."/>
            <person name="Caggese C."/>
            <person name="Calvi B.R."/>
            <person name="Bernardo de Carvalho A."/>
            <person name="Caspi A."/>
            <person name="Castrezana S."/>
            <person name="Celniker S.E."/>
            <person name="Chang J.L."/>
            <person name="Chapple C."/>
            <person name="Chatterji S."/>
            <person name="Chinwalla A."/>
            <person name="Civetta A."/>
            <person name="Clifton S.W."/>
            <person name="Comeron J.M."/>
            <person name="Costello J.C."/>
            <person name="Coyne J.A."/>
            <person name="Daub J."/>
            <person name="David R.G."/>
            <person name="Delcher A.L."/>
            <person name="Delehaunty K."/>
            <person name="Do C.B."/>
            <person name="Ebling H."/>
            <person name="Edwards K."/>
            <person name="Eickbush T."/>
            <person name="Evans J.D."/>
            <person name="Filipski A."/>
            <person name="Findeiss S."/>
            <person name="Freyhult E."/>
            <person name="Fulton L."/>
            <person name="Fulton R."/>
            <person name="Garcia A.C."/>
            <person name="Gardiner A."/>
            <person name="Garfield D.A."/>
            <person name="Garvin B.E."/>
            <person name="Gibson G."/>
            <person name="Gilbert D."/>
            <person name="Gnerre S."/>
            <person name="Godfrey J."/>
            <person name="Good R."/>
            <person name="Gotea V."/>
            <person name="Gravely B."/>
            <person name="Greenberg A.J."/>
            <person name="Griffiths-Jones S."/>
            <person name="Gross S."/>
            <person name="Guigo R."/>
            <person name="Gustafson E.A."/>
            <person name="Haerty W."/>
            <person name="Hahn M.W."/>
            <person name="Halligan D.L."/>
            <person name="Halpern A.L."/>
            <person name="Halter G.M."/>
            <person name="Han M.V."/>
            <person name="Heger A."/>
            <person name="Hillier L."/>
            <person name="Hinrichs A.S."/>
            <person name="Holmes I."/>
            <person name="Hoskins R.A."/>
            <person name="Hubisz M.J."/>
            <person name="Hultmark D."/>
            <person name="Huntley M.A."/>
            <person name="Jaffe D.B."/>
            <person name="Jagadeeshan S."/>
            <person name="Jeck W.R."/>
            <person name="Johnson J."/>
            <person name="Jones C.D."/>
            <person name="Jordan W.C."/>
            <person name="Karpen G.H."/>
            <person name="Kataoka E."/>
            <person name="Keightley P.D."/>
            <person name="Kheradpour P."/>
            <person name="Kirkness E.F."/>
            <person name="Koerich L.B."/>
            <person name="Kristiansen K."/>
            <person name="Kudrna D."/>
            <person name="Kulathinal R.J."/>
            <person name="Kumar S."/>
            <person name="Kwok R."/>
            <person name="Lander E."/>
            <person name="Langley C.H."/>
            <person name="Lapoint R."/>
            <person name="Lazzaro B.P."/>
            <person name="Lee S.J."/>
            <person name="Levesque L."/>
            <person name="Li R."/>
            <person name="Lin C.F."/>
            <person name="Lin M.F."/>
            <person name="Lindblad-Toh K."/>
            <person name="Llopart A."/>
            <person name="Long M."/>
            <person name="Low L."/>
            <person name="Lozovsky E."/>
            <person name="Lu J."/>
            <person name="Luo M."/>
            <person name="Machado C.A."/>
            <person name="Makalowski W."/>
            <person name="Marzo M."/>
            <person name="Matsuda M."/>
            <person name="Matzkin L."/>
            <person name="McAllister B."/>
            <person name="McBride C.S."/>
            <person name="McKernan B."/>
            <person name="McKernan K."/>
            <person name="Mendez-Lago M."/>
            <person name="Minx P."/>
            <person name="Mollenhauer M.U."/>
            <person name="Montooth K."/>
            <person name="Mount S.M."/>
            <person name="Mu X."/>
            <person name="Myers E."/>
            <person name="Negre B."/>
            <person name="Newfeld S."/>
            <person name="Nielsen R."/>
            <person name="Noor M.A."/>
            <person name="O'Grady P."/>
            <person name="Pachter L."/>
            <person name="Papaceit M."/>
            <person name="Parisi M.J."/>
            <person name="Parisi M."/>
            <person name="Parts L."/>
            <person name="Pedersen J.S."/>
            <person name="Pesole G."/>
            <person name="Phillippy A.M."/>
            <person name="Ponting C.P."/>
            <person name="Pop M."/>
            <person name="Porcelli D."/>
            <person name="Powell J.R."/>
            <person name="Prohaska S."/>
            <person name="Pruitt K."/>
            <person name="Puig M."/>
            <person name="Quesneville H."/>
            <person name="Ram K.R."/>
            <person name="Rand D."/>
            <person name="Rasmussen M.D."/>
            <person name="Reed L.K."/>
            <person name="Reenan R."/>
            <person name="Reily A."/>
            <person name="Remington K.A."/>
            <person name="Rieger T.T."/>
            <person name="Ritchie M.G."/>
            <person name="Robin C."/>
            <person name="Rogers Y.H."/>
            <person name="Rohde C."/>
            <person name="Rozas J."/>
            <person name="Rubenfield M.J."/>
            <person name="Ruiz A."/>
            <person name="Russo S."/>
            <person name="Salzberg S.L."/>
            <person name="Sanchez-Gracia A."/>
            <person name="Saranga D.J."/>
            <person name="Sato H."/>
            <person name="Schaeffer S.W."/>
            <person name="Schatz M.C."/>
            <person name="Schlenke T."/>
            <person name="Schwartz R."/>
            <person name="Segarra C."/>
            <person name="Singh R.S."/>
            <person name="Sirot L."/>
            <person name="Sirota M."/>
            <person name="Sisneros N.B."/>
            <person name="Smith C.D."/>
            <person name="Smith T.F."/>
            <person name="Spieth J."/>
            <person name="Stage D.E."/>
            <person name="Stark A."/>
            <person name="Stephan W."/>
            <person name="Strausberg R.L."/>
            <person name="Strempel S."/>
            <person name="Sturgill D."/>
            <person name="Sutton G."/>
            <person name="Sutton G.G."/>
            <person name="Tao W."/>
            <person name="Teichmann S."/>
            <person name="Tobari Y.N."/>
            <person name="Tomimura Y."/>
            <person name="Tsolas J.M."/>
            <person name="Valente V.L."/>
            <person name="Venter E."/>
            <person name="Venter J.C."/>
            <person name="Vicario S."/>
            <person name="Vieira F.G."/>
            <person name="Vilella A.J."/>
            <person name="Villasante A."/>
            <person name="Walenz B."/>
            <person name="Wang J."/>
            <person name="Wasserman M."/>
            <person name="Watts T."/>
            <person name="Wilson D."/>
            <person name="Wilson R.K."/>
            <person name="Wing R.A."/>
            <person name="Wolfner M.F."/>
            <person name="Wong A."/>
            <person name="Wong G.K."/>
            <person name="Wu C.I."/>
            <person name="Wu G."/>
            <person name="Yamamoto D."/>
            <person name="Yang H.P."/>
            <person name="Yang S.P."/>
            <person name="Yorke J.A."/>
            <person name="Yoshida K."/>
            <person name="Zdobnov E."/>
            <person name="Zhang P."/>
            <person name="Zhang Y."/>
            <person name="Zimin A.V."/>
            <person name="Baldwin J."/>
            <person name="Abdouelleil A."/>
            <person name="Abdulkadir J."/>
            <person name="Abebe A."/>
            <person name="Abera B."/>
            <person name="Abreu J."/>
            <person name="Acer S.C."/>
            <person name="Aftuck L."/>
            <person name="Alexander A."/>
            <person name="An P."/>
            <person name="Anderson E."/>
            <person name="Anderson S."/>
            <person name="Arachi H."/>
            <person name="Azer M."/>
            <person name="Bachantsang P."/>
            <person name="Barry A."/>
            <person name="Bayul T."/>
            <person name="Berlin A."/>
            <person name="Bessette D."/>
            <person name="Bloom T."/>
            <person name="Blye J."/>
            <person name="Boguslavskiy L."/>
            <person name="Bonnet C."/>
            <person name="Boukhgalter B."/>
            <person name="Bourzgui I."/>
            <person name="Brown A."/>
            <person name="Cahill P."/>
            <person name="Channer S."/>
            <person name="Cheshatsang Y."/>
            <person name="Chuda L."/>
            <person name="Citroen M."/>
            <person name="Collymore A."/>
            <person name="Cooke P."/>
            <person name="Costello M."/>
            <person name="D'Aco K."/>
            <person name="Daza R."/>
            <person name="De Haan G."/>
            <person name="DeGray S."/>
            <person name="DeMaso C."/>
            <person name="Dhargay N."/>
            <person name="Dooley K."/>
            <person name="Dooley E."/>
            <person name="Doricent M."/>
            <person name="Dorje P."/>
            <person name="Dorjee K."/>
            <person name="Dupes A."/>
            <person name="Elong R."/>
            <person name="Falk J."/>
            <person name="Farina A."/>
            <person name="Faro S."/>
            <person name="Ferguson D."/>
            <person name="Fisher S."/>
            <person name="Foley C.D."/>
            <person name="Franke A."/>
            <person name="Friedrich D."/>
            <person name="Gadbois L."/>
            <person name="Gearin G."/>
            <person name="Gearin C.R."/>
            <person name="Giannoukos G."/>
            <person name="Goode T."/>
            <person name="Graham J."/>
            <person name="Grandbois E."/>
            <person name="Grewal S."/>
            <person name="Gyaltsen K."/>
            <person name="Hafez N."/>
            <person name="Hagos B."/>
            <person name="Hall J."/>
            <person name="Henson C."/>
            <person name="Hollinger A."/>
            <person name="Honan T."/>
            <person name="Huard M.D."/>
            <person name="Hughes L."/>
            <person name="Hurhula B."/>
            <person name="Husby M.E."/>
            <person name="Kamat A."/>
            <person name="Kanga B."/>
            <person name="Kashin S."/>
            <person name="Khazanovich D."/>
            <person name="Kisner P."/>
            <person name="Lance K."/>
            <person name="Lara M."/>
            <person name="Lee W."/>
            <person name="Lennon N."/>
            <person name="Letendre F."/>
            <person name="LeVine R."/>
            <person name="Lipovsky A."/>
            <person name="Liu X."/>
            <person name="Liu J."/>
            <person name="Liu S."/>
            <person name="Lokyitsang T."/>
            <person name="Lokyitsang Y."/>
            <person name="Lubonja R."/>
            <person name="Lui A."/>
            <person name="MacDonald P."/>
            <person name="Magnisalis V."/>
            <person name="Maru K."/>
            <person name="Matthews C."/>
            <person name="McCusker W."/>
            <person name="McDonough S."/>
            <person name="Mehta T."/>
            <person name="Meldrim J."/>
            <person name="Meneus L."/>
            <person name="Mihai O."/>
            <person name="Mihalev A."/>
            <person name="Mihova T."/>
            <person name="Mittelman R."/>
            <person name="Mlenga V."/>
            <person name="Montmayeur A."/>
            <person name="Mulrain L."/>
            <person name="Navidi A."/>
            <person name="Naylor J."/>
            <person name="Negash T."/>
            <person name="Nguyen T."/>
            <person name="Nguyen N."/>
            <person name="Nicol R."/>
            <person name="Norbu C."/>
            <person name="Norbu N."/>
            <person name="Novod N."/>
            <person name="O'Neill B."/>
            <person name="Osman S."/>
            <person name="Markiewicz E."/>
            <person name="Oyono O.L."/>
            <person name="Patti C."/>
            <person name="Phunkhang P."/>
            <person name="Pierre F."/>
            <person name="Priest M."/>
            <person name="Raghuraman S."/>
            <person name="Rege F."/>
            <person name="Reyes R."/>
            <person name="Rise C."/>
            <person name="Rogov P."/>
            <person name="Ross K."/>
            <person name="Ryan E."/>
            <person name="Settipalli S."/>
            <person name="Shea T."/>
            <person name="Sherpa N."/>
            <person name="Shi L."/>
            <person name="Shih D."/>
            <person name="Sparrow T."/>
            <person name="Spaulding J."/>
            <person name="Stalker J."/>
            <person name="Stange-Thomann N."/>
            <person name="Stavropoulos S."/>
            <person name="Stone C."/>
            <person name="Strader C."/>
            <person name="Tesfaye S."/>
            <person name="Thomson T."/>
            <person name="Thoulutsang Y."/>
            <person name="Thoulutsang D."/>
            <person name="Topham K."/>
            <person name="Topping I."/>
            <person name="Tsamla T."/>
            <person name="Vassiliev H."/>
            <person name="Vo A."/>
            <person name="Wangchuk T."/>
            <person name="Wangdi T."/>
            <person name="Weiand M."/>
            <person name="Wilkinson J."/>
            <person name="Wilson A."/>
            <person name="Yadav S."/>
            <person name="Young G."/>
            <person name="Yu Q."/>
            <person name="Zembek L."/>
            <person name="Zhong D."/>
            <person name="Zimmer A."/>
            <person name="Zwirko Z."/>
            <person name="Jaffe D.B."/>
            <person name="Alvarez P."/>
            <person name="Brockman W."/>
            <person name="Butler J."/>
            <person name="Chin C."/>
            <person name="Gnerre S."/>
            <person name="Grabherr M."/>
            <person name="Kleber M."/>
            <person name="Mauceli E."/>
            <person name="MacCallum I."/>
        </authorList>
    </citation>
    <scope>NUCLEOTIDE SEQUENCE [LARGE SCALE GENOMIC DNA]</scope>
    <source>
        <strain evidence="3">white501</strain>
    </source>
</reference>
<organism evidence="2 3">
    <name type="scientific">Drosophila simulans</name>
    <name type="common">Fruit fly</name>
    <dbReference type="NCBI Taxonomy" id="7240"/>
    <lineage>
        <taxon>Eukaryota</taxon>
        <taxon>Metazoa</taxon>
        <taxon>Ecdysozoa</taxon>
        <taxon>Arthropoda</taxon>
        <taxon>Hexapoda</taxon>
        <taxon>Insecta</taxon>
        <taxon>Pterygota</taxon>
        <taxon>Neoptera</taxon>
        <taxon>Endopterygota</taxon>
        <taxon>Diptera</taxon>
        <taxon>Brachycera</taxon>
        <taxon>Muscomorpha</taxon>
        <taxon>Ephydroidea</taxon>
        <taxon>Drosophilidae</taxon>
        <taxon>Drosophila</taxon>
        <taxon>Sophophora</taxon>
    </lineage>
</organism>
<gene>
    <name evidence="2" type="primary">Dsim\GD13997</name>
    <name evidence="2" type="ORF">Dsim_GD13997</name>
</gene>
<feature type="region of interest" description="Disordered" evidence="1">
    <location>
        <begin position="116"/>
        <end position="160"/>
    </location>
</feature>
<protein>
    <submittedName>
        <fullName evidence="2">GD13997</fullName>
    </submittedName>
</protein>
<feature type="compositionally biased region" description="Polar residues" evidence="1">
    <location>
        <begin position="150"/>
        <end position="160"/>
    </location>
</feature>
<dbReference type="Proteomes" id="UP000000304">
    <property type="component" value="Unassembled WGS sequence"/>
</dbReference>
<sequence>MRDSEGDREIACGRWPSVGVSSEGIGSVNTRANARKGAVRASGDEKPEGFRRTNRHKRVEILGAKDKEPTCQKDRRNRPAGFCQRRRLRRSGFKADSGVSGRYRWFQDERCLTRDDTPVPHNILVPTGPTRRPRQGASGTKEARRYTRSAAGSSEVSTTL</sequence>
<keyword evidence="3" id="KW-1185">Reference proteome</keyword>
<evidence type="ECO:0000313" key="3">
    <source>
        <dbReference type="Proteomes" id="UP000000304"/>
    </source>
</evidence>
<evidence type="ECO:0000313" key="2">
    <source>
        <dbReference type="EMBL" id="EDX16138.1"/>
    </source>
</evidence>
<accession>B4NVP6</accession>
<dbReference type="HOGENOM" id="CLU_1653985_0_0_1"/>